<keyword evidence="1" id="KW-1133">Transmembrane helix</keyword>
<feature type="transmembrane region" description="Helical" evidence="1">
    <location>
        <begin position="7"/>
        <end position="28"/>
    </location>
</feature>
<dbReference type="Proteomes" id="UP000177126">
    <property type="component" value="Unassembled WGS sequence"/>
</dbReference>
<keyword evidence="1" id="KW-0472">Membrane</keyword>
<sequence length="127" mass="14089">MTIKSYLWGMGLASVLASISFIAILLFVSPEGAGSGGGVLILLFLSLFLALCGIFGLLGYHLRRRRAGSEMAINLLTISFREGTLLGLLLVGFLIMKVYLVFYWWTALIFLILMVAIEMAFLYQEKE</sequence>
<comment type="caution">
    <text evidence="2">The sequence shown here is derived from an EMBL/GenBank/DDBJ whole genome shotgun (WGS) entry which is preliminary data.</text>
</comment>
<dbReference type="EMBL" id="MHNF01000027">
    <property type="protein sequence ID" value="OGZ40689.1"/>
    <property type="molecule type" value="Genomic_DNA"/>
</dbReference>
<gene>
    <name evidence="2" type="ORF">A3B04_00630</name>
</gene>
<reference evidence="2 3" key="1">
    <citation type="journal article" date="2016" name="Nat. Commun.">
        <title>Thousands of microbial genomes shed light on interconnected biogeochemical processes in an aquifer system.</title>
        <authorList>
            <person name="Anantharaman K."/>
            <person name="Brown C.T."/>
            <person name="Hug L.A."/>
            <person name="Sharon I."/>
            <person name="Castelle C.J."/>
            <person name="Probst A.J."/>
            <person name="Thomas B.C."/>
            <person name="Singh A."/>
            <person name="Wilkins M.J."/>
            <person name="Karaoz U."/>
            <person name="Brodie E.L."/>
            <person name="Williams K.H."/>
            <person name="Hubbard S.S."/>
            <person name="Banfield J.F."/>
        </authorList>
    </citation>
    <scope>NUCLEOTIDE SEQUENCE [LARGE SCALE GENOMIC DNA]</scope>
</reference>
<protein>
    <recommendedName>
        <fullName evidence="4">Major facilitator superfamily (MFS) profile domain-containing protein</fullName>
    </recommendedName>
</protein>
<evidence type="ECO:0000256" key="1">
    <source>
        <dbReference type="SAM" id="Phobius"/>
    </source>
</evidence>
<evidence type="ECO:0000313" key="3">
    <source>
        <dbReference type="Proteomes" id="UP000177126"/>
    </source>
</evidence>
<dbReference type="AlphaFoldDB" id="A0A1G2FRG7"/>
<feature type="transmembrane region" description="Helical" evidence="1">
    <location>
        <begin position="40"/>
        <end position="60"/>
    </location>
</feature>
<proteinExistence type="predicted"/>
<name>A0A1G2FRG7_9BACT</name>
<organism evidence="2 3">
    <name type="scientific">Candidatus Portnoybacteria bacterium RIFCSPLOWO2_02_FULL_39_11</name>
    <dbReference type="NCBI Taxonomy" id="1802001"/>
    <lineage>
        <taxon>Bacteria</taxon>
        <taxon>Candidatus Portnoyibacteriota</taxon>
    </lineage>
</organism>
<keyword evidence="1" id="KW-0812">Transmembrane</keyword>
<feature type="transmembrane region" description="Helical" evidence="1">
    <location>
        <begin position="102"/>
        <end position="123"/>
    </location>
</feature>
<evidence type="ECO:0000313" key="2">
    <source>
        <dbReference type="EMBL" id="OGZ40689.1"/>
    </source>
</evidence>
<feature type="transmembrane region" description="Helical" evidence="1">
    <location>
        <begin position="72"/>
        <end position="96"/>
    </location>
</feature>
<evidence type="ECO:0008006" key="4">
    <source>
        <dbReference type="Google" id="ProtNLM"/>
    </source>
</evidence>
<accession>A0A1G2FRG7</accession>